<gene>
    <name evidence="4" type="ORF">GCM10007888_33850</name>
    <name evidence="3" type="ORF">MOX02_17150</name>
</gene>
<dbReference type="Proteomes" id="UP001156856">
    <property type="component" value="Unassembled WGS sequence"/>
</dbReference>
<accession>A0A512J171</accession>
<dbReference type="InterPro" id="IPR000873">
    <property type="entry name" value="AMP-dep_synth/lig_dom"/>
</dbReference>
<evidence type="ECO:0000313" key="4">
    <source>
        <dbReference type="EMBL" id="GLS65004.1"/>
    </source>
</evidence>
<dbReference type="EMBL" id="BJZU01000027">
    <property type="protein sequence ID" value="GEP03677.1"/>
    <property type="molecule type" value="Genomic_DNA"/>
</dbReference>
<comment type="caution">
    <text evidence="3">The sequence shown here is derived from an EMBL/GenBank/DDBJ whole genome shotgun (WGS) entry which is preliminary data.</text>
</comment>
<protein>
    <recommendedName>
        <fullName evidence="2">AMP-dependent synthetase/ligase domain-containing protein</fullName>
    </recommendedName>
</protein>
<proteinExistence type="predicted"/>
<reference evidence="3 5" key="3">
    <citation type="submission" date="2019-07" db="EMBL/GenBank/DDBJ databases">
        <title>Whole genome shotgun sequence of Methylobacterium oxalidis NBRC 107715.</title>
        <authorList>
            <person name="Hosoyama A."/>
            <person name="Uohara A."/>
            <person name="Ohji S."/>
            <person name="Ichikawa N."/>
        </authorList>
    </citation>
    <scope>NUCLEOTIDE SEQUENCE [LARGE SCALE GENOMIC DNA]</scope>
    <source>
        <strain evidence="3 5">NBRC 107715</strain>
    </source>
</reference>
<sequence>MGREVSAQAAVLPRASDSRALPGWPARSDPSSLPHASPEAPGAAPAEVPLRRTGLCALMAATARRHPARVALVDAADKAAWSGRPAMTWTYGAAAEIVARLAGGLRAWRLAPGSRIGLALPGSTEGLVAHLAVEAAGHIPCLLPATWDEDQFAAGIEAAGISAVLTQARLGTARPAERLCRAAVRYFGLRYLAAFGPDVPDGVINLDEMVLDRRGGPVAAETGGGLISFVGGDPHRPVHRPGDALLAAVAVHLIAARVEPGERILTLVAPGDLRGVVTGLGAALVAGASLETLPVFDGAALGAALLRPVPTHLVAPAFLEPALARAALPDTLRTIGFAHRAPARLTGRSLRTAFAGGRAAVVDVVALDEDLVLSGTRGRDDLAFGLAEPERFGLPASLLSLRRDEDGRIACRGQAAKAAPYRRGEAGPDDGTAWRPTRYRPTLFAGTATGLTEA</sequence>
<dbReference type="EMBL" id="BSPK01000058">
    <property type="protein sequence ID" value="GLS65004.1"/>
    <property type="molecule type" value="Genomic_DNA"/>
</dbReference>
<dbReference type="SUPFAM" id="SSF56801">
    <property type="entry name" value="Acetyl-CoA synthetase-like"/>
    <property type="match status" value="1"/>
</dbReference>
<feature type="domain" description="AMP-dependent synthetase/ligase" evidence="2">
    <location>
        <begin position="61"/>
        <end position="170"/>
    </location>
</feature>
<dbReference type="InterPro" id="IPR042099">
    <property type="entry name" value="ANL_N_sf"/>
</dbReference>
<dbReference type="Proteomes" id="UP000321960">
    <property type="component" value="Unassembled WGS sequence"/>
</dbReference>
<reference evidence="6" key="2">
    <citation type="journal article" date="2019" name="Int. J. Syst. Evol. Microbiol.">
        <title>The Global Catalogue of Microorganisms (GCM) 10K type strain sequencing project: providing services to taxonomists for standard genome sequencing and annotation.</title>
        <authorList>
            <consortium name="The Broad Institute Genomics Platform"/>
            <consortium name="The Broad Institute Genome Sequencing Center for Infectious Disease"/>
            <person name="Wu L."/>
            <person name="Ma J."/>
        </authorList>
    </citation>
    <scope>NUCLEOTIDE SEQUENCE [LARGE SCALE GENOMIC DNA]</scope>
    <source>
        <strain evidence="6">NBRC 107715</strain>
    </source>
</reference>
<keyword evidence="6" id="KW-1185">Reference proteome</keyword>
<evidence type="ECO:0000313" key="5">
    <source>
        <dbReference type="Proteomes" id="UP000321960"/>
    </source>
</evidence>
<organism evidence="3 5">
    <name type="scientific">Methylobacterium oxalidis</name>
    <dbReference type="NCBI Taxonomy" id="944322"/>
    <lineage>
        <taxon>Bacteria</taxon>
        <taxon>Pseudomonadati</taxon>
        <taxon>Pseudomonadota</taxon>
        <taxon>Alphaproteobacteria</taxon>
        <taxon>Hyphomicrobiales</taxon>
        <taxon>Methylobacteriaceae</taxon>
        <taxon>Methylobacterium</taxon>
    </lineage>
</organism>
<evidence type="ECO:0000259" key="2">
    <source>
        <dbReference type="Pfam" id="PF00501"/>
    </source>
</evidence>
<dbReference type="Pfam" id="PF00501">
    <property type="entry name" value="AMP-binding"/>
    <property type="match status" value="1"/>
</dbReference>
<feature type="compositionally biased region" description="Low complexity" evidence="1">
    <location>
        <begin position="34"/>
        <end position="46"/>
    </location>
</feature>
<reference evidence="4" key="4">
    <citation type="submission" date="2023-01" db="EMBL/GenBank/DDBJ databases">
        <title>Draft genome sequence of Methylobacterium oxalidis strain NBRC 107715.</title>
        <authorList>
            <person name="Sun Q."/>
            <person name="Mori K."/>
        </authorList>
    </citation>
    <scope>NUCLEOTIDE SEQUENCE</scope>
    <source>
        <strain evidence="4">NBRC 107715</strain>
    </source>
</reference>
<evidence type="ECO:0000313" key="6">
    <source>
        <dbReference type="Proteomes" id="UP001156856"/>
    </source>
</evidence>
<evidence type="ECO:0000313" key="3">
    <source>
        <dbReference type="EMBL" id="GEP03677.1"/>
    </source>
</evidence>
<evidence type="ECO:0000256" key="1">
    <source>
        <dbReference type="SAM" id="MobiDB-lite"/>
    </source>
</evidence>
<reference evidence="4" key="1">
    <citation type="journal article" date="2014" name="Int. J. Syst. Evol. Microbiol.">
        <title>Complete genome of a new Firmicutes species belonging to the dominant human colonic microbiota ('Ruminococcus bicirculans') reveals two chromosomes and a selective capacity to utilize plant glucans.</title>
        <authorList>
            <consortium name="NISC Comparative Sequencing Program"/>
            <person name="Wegmann U."/>
            <person name="Louis P."/>
            <person name="Goesmann A."/>
            <person name="Henrissat B."/>
            <person name="Duncan S.H."/>
            <person name="Flint H.J."/>
        </authorList>
    </citation>
    <scope>NUCLEOTIDE SEQUENCE</scope>
    <source>
        <strain evidence="4">NBRC 107715</strain>
    </source>
</reference>
<name>A0A512J171_9HYPH</name>
<feature type="region of interest" description="Disordered" evidence="1">
    <location>
        <begin position="1"/>
        <end position="46"/>
    </location>
</feature>
<dbReference type="Gene3D" id="3.40.50.12780">
    <property type="entry name" value="N-terminal domain of ligase-like"/>
    <property type="match status" value="1"/>
</dbReference>
<dbReference type="AlphaFoldDB" id="A0A512J171"/>